<evidence type="ECO:0000313" key="2">
    <source>
        <dbReference type="EMBL" id="PWN98152.1"/>
    </source>
</evidence>
<dbReference type="OrthoDB" id="5407799at2759"/>
<feature type="compositionally biased region" description="Basic and acidic residues" evidence="1">
    <location>
        <begin position="438"/>
        <end position="452"/>
    </location>
</feature>
<keyword evidence="3" id="KW-1185">Reference proteome</keyword>
<dbReference type="EMBL" id="KZ819292">
    <property type="protein sequence ID" value="PWN98152.1"/>
    <property type="molecule type" value="Genomic_DNA"/>
</dbReference>
<feature type="region of interest" description="Disordered" evidence="1">
    <location>
        <begin position="136"/>
        <end position="354"/>
    </location>
</feature>
<dbReference type="STRING" id="58919.A0A316ZB54"/>
<name>A0A316ZB54_9BASI</name>
<feature type="compositionally biased region" description="Low complexity" evidence="1">
    <location>
        <begin position="246"/>
        <end position="280"/>
    </location>
</feature>
<dbReference type="Pfam" id="PF22586">
    <property type="entry name" value="ANCHR-like_BBOX"/>
    <property type="match status" value="1"/>
</dbReference>
<feature type="region of interest" description="Disordered" evidence="1">
    <location>
        <begin position="374"/>
        <end position="398"/>
    </location>
</feature>
<feature type="region of interest" description="Disordered" evidence="1">
    <location>
        <begin position="438"/>
        <end position="477"/>
    </location>
</feature>
<dbReference type="PANTHER" id="PTHR46603">
    <property type="entry name" value="ABSCISSION/NOCUT CHECKPOINT REGULATOR"/>
    <property type="match status" value="1"/>
</dbReference>
<proteinExistence type="predicted"/>
<feature type="compositionally biased region" description="Basic and acidic residues" evidence="1">
    <location>
        <begin position="344"/>
        <end position="353"/>
    </location>
</feature>
<feature type="compositionally biased region" description="Low complexity" evidence="1">
    <location>
        <begin position="329"/>
        <end position="341"/>
    </location>
</feature>
<feature type="compositionally biased region" description="Low complexity" evidence="1">
    <location>
        <begin position="302"/>
        <end position="315"/>
    </location>
</feature>
<dbReference type="CDD" id="cd19817">
    <property type="entry name" value="Bbox1_ANCHR-like"/>
    <property type="match status" value="1"/>
</dbReference>
<protein>
    <submittedName>
        <fullName evidence="2">Uncharacterized protein</fullName>
    </submittedName>
</protein>
<feature type="region of interest" description="Disordered" evidence="1">
    <location>
        <begin position="98"/>
        <end position="120"/>
    </location>
</feature>
<feature type="compositionally biased region" description="Low complexity" evidence="1">
    <location>
        <begin position="174"/>
        <end position="183"/>
    </location>
</feature>
<feature type="compositionally biased region" description="Pro residues" evidence="1">
    <location>
        <begin position="316"/>
        <end position="328"/>
    </location>
</feature>
<reference evidence="2 3" key="1">
    <citation type="journal article" date="2018" name="Mol. Biol. Evol.">
        <title>Broad Genomic Sampling Reveals a Smut Pathogenic Ancestry of the Fungal Clade Ustilaginomycotina.</title>
        <authorList>
            <person name="Kijpornyongpan T."/>
            <person name="Mondo S.J."/>
            <person name="Barry K."/>
            <person name="Sandor L."/>
            <person name="Lee J."/>
            <person name="Lipzen A."/>
            <person name="Pangilinan J."/>
            <person name="LaButti K."/>
            <person name="Hainaut M."/>
            <person name="Henrissat B."/>
            <person name="Grigoriev I.V."/>
            <person name="Spatafora J.W."/>
            <person name="Aime M.C."/>
        </authorList>
    </citation>
    <scope>NUCLEOTIDE SEQUENCE [LARGE SCALE GENOMIC DNA]</scope>
    <source>
        <strain evidence="2 3">MCA 4186</strain>
    </source>
</reference>
<evidence type="ECO:0000256" key="1">
    <source>
        <dbReference type="SAM" id="MobiDB-lite"/>
    </source>
</evidence>
<dbReference type="PANTHER" id="PTHR46603:SF1">
    <property type="entry name" value="ABSCISSION_NOCUT CHECKPOINT REGULATOR"/>
    <property type="match status" value="1"/>
</dbReference>
<organism evidence="2 3">
    <name type="scientific">Tilletiopsis washingtonensis</name>
    <dbReference type="NCBI Taxonomy" id="58919"/>
    <lineage>
        <taxon>Eukaryota</taxon>
        <taxon>Fungi</taxon>
        <taxon>Dikarya</taxon>
        <taxon>Basidiomycota</taxon>
        <taxon>Ustilaginomycotina</taxon>
        <taxon>Exobasidiomycetes</taxon>
        <taxon>Entylomatales</taxon>
        <taxon>Entylomatales incertae sedis</taxon>
        <taxon>Tilletiopsis</taxon>
    </lineage>
</organism>
<dbReference type="AlphaFoldDB" id="A0A316ZB54"/>
<dbReference type="InterPro" id="IPR044553">
    <property type="entry name" value="Bbox1_ANCHR"/>
</dbReference>
<evidence type="ECO:0000313" key="3">
    <source>
        <dbReference type="Proteomes" id="UP000245946"/>
    </source>
</evidence>
<dbReference type="RefSeq" id="XP_025598431.1">
    <property type="nucleotide sequence ID" value="XM_025742320.1"/>
</dbReference>
<feature type="region of interest" description="Disordered" evidence="1">
    <location>
        <begin position="17"/>
        <end position="53"/>
    </location>
</feature>
<dbReference type="Proteomes" id="UP000245946">
    <property type="component" value="Unassembled WGS sequence"/>
</dbReference>
<dbReference type="SUPFAM" id="SSF57845">
    <property type="entry name" value="B-box zinc-binding domain"/>
    <property type="match status" value="1"/>
</dbReference>
<accession>A0A316ZB54</accession>
<feature type="compositionally biased region" description="Acidic residues" evidence="1">
    <location>
        <begin position="211"/>
        <end position="221"/>
    </location>
</feature>
<feature type="compositionally biased region" description="Acidic residues" evidence="1">
    <location>
        <begin position="101"/>
        <end position="120"/>
    </location>
</feature>
<feature type="compositionally biased region" description="Low complexity" evidence="1">
    <location>
        <begin position="31"/>
        <end position="53"/>
    </location>
</feature>
<dbReference type="GeneID" id="37269864"/>
<gene>
    <name evidence="2" type="ORF">FA09DRAFT_329782</name>
</gene>
<sequence length="477" mass="48844">MADDAGLAARLKALRERHAAAPAARAPPSPRAVVASVSTPPAAAAPSPAPVLPSAASSLAREALHAQLALPDATAQSTEPDDADIAALLEQTRDELRLSQDDDAALSDDAELDGLSDELNDQTSGAALDVAAEARALGAESAQLQSDATQLLKEEHAAGHLGHSQDGAAQDTGAASRASSSTAPQLERLPRSGPELVRGDSGTSASAALDAEAEAALEDELAAAMGDMQVEANRLNRTGGSVEGRGSSPQPATPATAPPSGSGMTPSATSSASAEPSAASLLERFSRLRSNITAPMRTTAGPSTPAPAASAALSLPSPPAMLPDPDMPSLPAAPSLAPPDATADDIHKRHGIEPGRNLGAFEQLVRLDAKALAEPGTAAALSSRPKALPDESDSDEDDEIDSWCCICNADASLQCAGCDHDPYCSACWAEGHATMARDELREHRTRPFESRKAAKRRARARRRDDGPPPPGRRAMAA</sequence>